<keyword evidence="3" id="KW-1185">Reference proteome</keyword>
<proteinExistence type="predicted"/>
<dbReference type="EMBL" id="MCGT01000003">
    <property type="protein sequence ID" value="ORX61694.1"/>
    <property type="molecule type" value="Genomic_DNA"/>
</dbReference>
<accession>A0A1X2GUI2</accession>
<sequence>MARESTGPHCRPLVCCRLPVFAPSNNLLRIPGAVALHILSQKVTKCFTFSSLTSVIFFYDRCPLALRFIMILVGLIMTKGIFWTALPSLSMLQVPCIRPK</sequence>
<evidence type="ECO:0000256" key="1">
    <source>
        <dbReference type="SAM" id="Phobius"/>
    </source>
</evidence>
<evidence type="ECO:0000313" key="3">
    <source>
        <dbReference type="Proteomes" id="UP000242146"/>
    </source>
</evidence>
<dbReference type="Proteomes" id="UP000242146">
    <property type="component" value="Unassembled WGS sequence"/>
</dbReference>
<reference evidence="2 3" key="1">
    <citation type="submission" date="2016-07" db="EMBL/GenBank/DDBJ databases">
        <title>Pervasive Adenine N6-methylation of Active Genes in Fungi.</title>
        <authorList>
            <consortium name="DOE Joint Genome Institute"/>
            <person name="Mondo S.J."/>
            <person name="Dannebaum R.O."/>
            <person name="Kuo R.C."/>
            <person name="Labutti K."/>
            <person name="Haridas S."/>
            <person name="Kuo A."/>
            <person name="Salamov A."/>
            <person name="Ahrendt S.R."/>
            <person name="Lipzen A."/>
            <person name="Sullivan W."/>
            <person name="Andreopoulos W.B."/>
            <person name="Clum A."/>
            <person name="Lindquist E."/>
            <person name="Daum C."/>
            <person name="Ramamoorthy G.K."/>
            <person name="Gryganskyi A."/>
            <person name="Culley D."/>
            <person name="Magnuson J.K."/>
            <person name="James T.Y."/>
            <person name="O'Malley M.A."/>
            <person name="Stajich J.E."/>
            <person name="Spatafora J.W."/>
            <person name="Visel A."/>
            <person name="Grigoriev I.V."/>
        </authorList>
    </citation>
    <scope>NUCLEOTIDE SEQUENCE [LARGE SCALE GENOMIC DNA]</scope>
    <source>
        <strain evidence="2 3">NRRL 3301</strain>
    </source>
</reference>
<organism evidence="2 3">
    <name type="scientific">Hesseltinella vesiculosa</name>
    <dbReference type="NCBI Taxonomy" id="101127"/>
    <lineage>
        <taxon>Eukaryota</taxon>
        <taxon>Fungi</taxon>
        <taxon>Fungi incertae sedis</taxon>
        <taxon>Mucoromycota</taxon>
        <taxon>Mucoromycotina</taxon>
        <taxon>Mucoromycetes</taxon>
        <taxon>Mucorales</taxon>
        <taxon>Cunninghamellaceae</taxon>
        <taxon>Hesseltinella</taxon>
    </lineage>
</organism>
<evidence type="ECO:0000313" key="2">
    <source>
        <dbReference type="EMBL" id="ORX61694.1"/>
    </source>
</evidence>
<protein>
    <submittedName>
        <fullName evidence="2">Uncharacterized protein</fullName>
    </submittedName>
</protein>
<gene>
    <name evidence="2" type="ORF">DM01DRAFT_360360</name>
</gene>
<keyword evidence="1" id="KW-0812">Transmembrane</keyword>
<keyword evidence="1" id="KW-0472">Membrane</keyword>
<feature type="transmembrane region" description="Helical" evidence="1">
    <location>
        <begin position="64"/>
        <end position="85"/>
    </location>
</feature>
<dbReference type="AlphaFoldDB" id="A0A1X2GUI2"/>
<name>A0A1X2GUI2_9FUNG</name>
<keyword evidence="1" id="KW-1133">Transmembrane helix</keyword>
<comment type="caution">
    <text evidence="2">The sequence shown here is derived from an EMBL/GenBank/DDBJ whole genome shotgun (WGS) entry which is preliminary data.</text>
</comment>